<dbReference type="AlphaFoldDB" id="A0A1D6MLK2"/>
<dbReference type="ExpressionAtlas" id="A0A1D6MLK2">
    <property type="expression patterns" value="baseline and differential"/>
</dbReference>
<organism evidence="2">
    <name type="scientific">Zea mays</name>
    <name type="common">Maize</name>
    <dbReference type="NCBI Taxonomy" id="4577"/>
    <lineage>
        <taxon>Eukaryota</taxon>
        <taxon>Viridiplantae</taxon>
        <taxon>Streptophyta</taxon>
        <taxon>Embryophyta</taxon>
        <taxon>Tracheophyta</taxon>
        <taxon>Spermatophyta</taxon>
        <taxon>Magnoliopsida</taxon>
        <taxon>Liliopsida</taxon>
        <taxon>Poales</taxon>
        <taxon>Poaceae</taxon>
        <taxon>PACMAD clade</taxon>
        <taxon>Panicoideae</taxon>
        <taxon>Andropogonodae</taxon>
        <taxon>Andropogoneae</taxon>
        <taxon>Tripsacinae</taxon>
        <taxon>Zea</taxon>
    </lineage>
</organism>
<dbReference type="Pfam" id="PF02330">
    <property type="entry name" value="MAM33"/>
    <property type="match status" value="1"/>
</dbReference>
<dbReference type="Gene3D" id="3.10.280.10">
    <property type="entry name" value="Mitochondrial glycoprotein"/>
    <property type="match status" value="1"/>
</dbReference>
<dbReference type="InParanoid" id="A0A1D6MLK2"/>
<dbReference type="InterPro" id="IPR036561">
    <property type="entry name" value="MAM33_sf"/>
</dbReference>
<dbReference type="SUPFAM" id="SSF54529">
    <property type="entry name" value="Mitochondrial glycoprotein MAM33-like"/>
    <property type="match status" value="1"/>
</dbReference>
<dbReference type="EMBL" id="CM007649">
    <property type="protein sequence ID" value="ONM30090.1"/>
    <property type="molecule type" value="Genomic_DNA"/>
</dbReference>
<sequence length="185" mass="20553">MEGLLPFLYRAILHLASGGQSPTGNPFFRNDSPPESPLAAHYYVRLAAGADVPAFLSSAARGYYDRGLTHDLVMQQSWKDFGQRCYFLKYLTSNESVPDNFPFEIIDEEGISVVSLRRDYKYEKIEVTVSMANLVGGPEFGDEDGEADGESAAKDDEEAEDSKHFSRPGPKLEFTIHNLSSGDHH</sequence>
<gene>
    <name evidence="2" type="ORF">ZEAMMB73_Zm00001d039882</name>
</gene>
<dbReference type="PaxDb" id="4577-GRMZM2G037130_P01"/>
<protein>
    <submittedName>
        <fullName evidence="2">Uncharacterized protein</fullName>
    </submittedName>
</protein>
<feature type="compositionally biased region" description="Acidic residues" evidence="1">
    <location>
        <begin position="140"/>
        <end position="160"/>
    </location>
</feature>
<dbReference type="InterPro" id="IPR003428">
    <property type="entry name" value="MAM33"/>
</dbReference>
<evidence type="ECO:0000256" key="1">
    <source>
        <dbReference type="SAM" id="MobiDB-lite"/>
    </source>
</evidence>
<dbReference type="GO" id="GO:0005759">
    <property type="term" value="C:mitochondrial matrix"/>
    <property type="evidence" value="ECO:0007669"/>
    <property type="project" value="InterPro"/>
</dbReference>
<dbReference type="STRING" id="4577.A0A1D6MLK2"/>
<name>A0A1D6MLK2_MAIZE</name>
<reference evidence="2" key="1">
    <citation type="submission" date="2015-12" db="EMBL/GenBank/DDBJ databases">
        <title>Update maize B73 reference genome by single molecule sequencing technologies.</title>
        <authorList>
            <consortium name="Maize Genome Sequencing Project"/>
            <person name="Ware D."/>
        </authorList>
    </citation>
    <scope>NUCLEOTIDE SEQUENCE [LARGE SCALE GENOMIC DNA]</scope>
    <source>
        <tissue evidence="2">Seedling</tissue>
    </source>
</reference>
<proteinExistence type="predicted"/>
<accession>A0A1D6MLK2</accession>
<evidence type="ECO:0000313" key="2">
    <source>
        <dbReference type="EMBL" id="ONM30090.1"/>
    </source>
</evidence>
<feature type="region of interest" description="Disordered" evidence="1">
    <location>
        <begin position="136"/>
        <end position="185"/>
    </location>
</feature>